<reference evidence="3 4" key="2">
    <citation type="submission" date="2020-03" db="EMBL/GenBank/DDBJ databases">
        <title>Investigating the evolutionary divergence of the Butyrivibrio group.</title>
        <authorList>
            <person name="Skvortsov T."/>
            <person name="Santos F.G."/>
            <person name="Ting K.S."/>
            <person name="Creevey C.J."/>
        </authorList>
    </citation>
    <scope>NUCLEOTIDE SEQUENCE [LARGE SCALE GENOMIC DNA]</scope>
    <source>
        <strain evidence="3 4">MZ8</strain>
    </source>
</reference>
<dbReference type="PANTHER" id="PTHR32305:SF15">
    <property type="entry name" value="PROTEIN RHSA-RELATED"/>
    <property type="match status" value="1"/>
</dbReference>
<dbReference type="Proteomes" id="UP000473091">
    <property type="component" value="Unassembled WGS sequence"/>
</dbReference>
<dbReference type="Gene3D" id="2.180.10.10">
    <property type="entry name" value="RHS repeat-associated core"/>
    <property type="match status" value="4"/>
</dbReference>
<dbReference type="NCBIfam" id="TIGR01643">
    <property type="entry name" value="YD_repeat_2x"/>
    <property type="match status" value="11"/>
</dbReference>
<feature type="non-terminal residue" evidence="3">
    <location>
        <position position="1"/>
    </location>
</feature>
<dbReference type="PANTHER" id="PTHR32305">
    <property type="match status" value="1"/>
</dbReference>
<dbReference type="InterPro" id="IPR056823">
    <property type="entry name" value="TEN-like_YD-shell"/>
</dbReference>
<dbReference type="InterPro" id="IPR031325">
    <property type="entry name" value="RHS_repeat"/>
</dbReference>
<evidence type="ECO:0000313" key="3">
    <source>
        <dbReference type="EMBL" id="NEX02465.1"/>
    </source>
</evidence>
<protein>
    <recommendedName>
        <fullName evidence="2">Teneurin-like YD-shell domain-containing protein</fullName>
    </recommendedName>
</protein>
<dbReference type="RefSeq" id="WP_279279584.1">
    <property type="nucleotide sequence ID" value="NZ_VTVE01000004.1"/>
</dbReference>
<feature type="domain" description="Teneurin-like YD-shell" evidence="2">
    <location>
        <begin position="774"/>
        <end position="1090"/>
    </location>
</feature>
<dbReference type="Pfam" id="PF05593">
    <property type="entry name" value="RHS_repeat"/>
    <property type="match status" value="7"/>
</dbReference>
<reference evidence="3 4" key="1">
    <citation type="submission" date="2019-09" db="EMBL/GenBank/DDBJ databases">
        <authorList>
            <person name="Pidcock S.E."/>
            <person name="Huws S.A."/>
        </authorList>
    </citation>
    <scope>NUCLEOTIDE SEQUENCE [LARGE SCALE GENOMIC DNA]</scope>
    <source>
        <strain evidence="3 4">MZ8</strain>
    </source>
</reference>
<proteinExistence type="predicted"/>
<evidence type="ECO:0000259" key="2">
    <source>
        <dbReference type="Pfam" id="PF25023"/>
    </source>
</evidence>
<keyword evidence="1" id="KW-0677">Repeat</keyword>
<organism evidence="3 4">
    <name type="scientific">Pseudobutyrivibrio xylanivorans</name>
    <dbReference type="NCBI Taxonomy" id="185007"/>
    <lineage>
        <taxon>Bacteria</taxon>
        <taxon>Bacillati</taxon>
        <taxon>Bacillota</taxon>
        <taxon>Clostridia</taxon>
        <taxon>Lachnospirales</taxon>
        <taxon>Lachnospiraceae</taxon>
        <taxon>Pseudobutyrivibrio</taxon>
    </lineage>
</organism>
<sequence>RRLVEIKEPDQATRRFTYDSENRIKDVINPKGITSITNEYDSEGRTVKQSFPDETVMTYEYDDEKKTCTATEQNGNKVIYTHDELGRHTKTTYYDGEERYTYNNRNQKTSYTDKRGNTTRFSYDNKGHLTKVVDALRNKTSITYRADGKPLAVKGAKGEEYHYEYDLDGKLFEIRNPLNETNRFIYKNGNLAKAKNANGAATLFSYDERGNVNTVEDPDGVKTSYEYDELNRVIKTVSPSGEVTTFEYDSADRITRTVDALGNERIYTYDAAGKVTSVTEPDMTKRTFDINVMGKVSRVVDQAGRVTEIKYNVMGKQEKVCLPNGGVILYEYDPLMRLTKVTDPEGRTRGYDYDKNGNVVAEYIGDIKVRALEYDVMNRVTKETDALGHTRSFTYDEAGLITSVTDTLGNKSTREYDLLGRVTKEIDPLGNETSYTYTKLGNVETITDAASRVRRFEYTRGGKLTAIYFCDKLEQELSYDVAGRVSKRTFADGYEISYSYDALSRIEKVNGTDGRAVSYEYDAMGRATKVSDSDKDTLYTYTATGRLKSVVDALSNETVYTYDALDNLKSIHRVDGLADASETKEDRLPKVGEDGHVTIYSYNLAGQLTEVTDALGQKETYEYDQYGRLVTKVDRDNYSTAYSYNDLGRVTRVDYADGKSVALSYDELGRLDEFTDWLGTTSIERDILGRVISVSDYNDKTVSYGYGSLNERTAIVYPDGKKVDYRYDDKLRLTELVSGDDKTSYNYDAYGRLIKKTLPNGNAQTFDYFVGGLLKSLEMYDSNGLMDRYTYGYDNKGNRTKVNRFRRDLENVSGEYIYGYDLENRLTDVSLDGKLIRKYEYDAFGNRSRYIDDEEETTYSYDNIDRLLKTVNSSKTISYEYDRRGNRVAEFENGILEKRFLFDATNMLSKVESGKEVEAIYSYNGMGKRVAISKPDEQIEYLLDLTKDYHNMLERSVNGEAESYIYDSNIVSMSKSGEDYFYMLDELGTGMYLTGTDGAAVSTFAYDEFGRTVNPGSGKHEGIAYTKSGNIIQPLAFTGYQQDEMTGNYYAQARYYDAEVGRFVSRDKERFIYIYNSKTENLYSYSENRPLNYIDPTGNIIYTPLEGTEAHLIIEEYACETLGAYTEYRIDGASFCGTGLFGRADIILVNGLDAEVYEIKPVTYANGSRRALAMIQIETYVNAINNDAYDNKLRLGVEGAIPGISYDCSFENMYAPSVVHPGMYIQYYADGDGLILYRYVEKEKIPDNYQQIVMSEELESKLEKRVKQVKFATVLIQALVAWNRINTASDASSTYAGQDLLYCEDGEYTYTYELHNTPTQDFLDSFFLGLPMDGMMPVPVL</sequence>
<comment type="caution">
    <text evidence="3">The sequence shown here is derived from an EMBL/GenBank/DDBJ whole genome shotgun (WGS) entry which is preliminary data.</text>
</comment>
<evidence type="ECO:0000313" key="4">
    <source>
        <dbReference type="Proteomes" id="UP000473091"/>
    </source>
</evidence>
<dbReference type="Pfam" id="PF25023">
    <property type="entry name" value="TEN_YD-shell"/>
    <property type="match status" value="3"/>
</dbReference>
<feature type="domain" description="Teneurin-like YD-shell" evidence="2">
    <location>
        <begin position="195"/>
        <end position="347"/>
    </location>
</feature>
<accession>A0A6M0LIZ2</accession>
<dbReference type="InterPro" id="IPR050708">
    <property type="entry name" value="T6SS_VgrG/RHS"/>
</dbReference>
<evidence type="ECO:0000256" key="1">
    <source>
        <dbReference type="ARBA" id="ARBA00022737"/>
    </source>
</evidence>
<dbReference type="InterPro" id="IPR022385">
    <property type="entry name" value="Rhs_assc_core"/>
</dbReference>
<dbReference type="EMBL" id="VTVE01000004">
    <property type="protein sequence ID" value="NEX02465.1"/>
    <property type="molecule type" value="Genomic_DNA"/>
</dbReference>
<feature type="domain" description="Teneurin-like YD-shell" evidence="2">
    <location>
        <begin position="54"/>
        <end position="184"/>
    </location>
</feature>
<gene>
    <name evidence="3" type="ORF">F0Q01_11305</name>
</gene>
<dbReference type="NCBIfam" id="TIGR03696">
    <property type="entry name" value="Rhs_assc_core"/>
    <property type="match status" value="1"/>
</dbReference>
<dbReference type="InterPro" id="IPR006530">
    <property type="entry name" value="YD"/>
</dbReference>
<name>A0A6M0LIZ2_PSEXY</name>